<evidence type="ECO:0000256" key="8">
    <source>
        <dbReference type="SAM" id="Phobius"/>
    </source>
</evidence>
<evidence type="ECO:0000256" key="2">
    <source>
        <dbReference type="ARBA" id="ARBA00007362"/>
    </source>
</evidence>
<feature type="transmembrane region" description="Helical" evidence="8">
    <location>
        <begin position="104"/>
        <end position="121"/>
    </location>
</feature>
<protein>
    <submittedName>
        <fullName evidence="11">Unannotated protein</fullName>
    </submittedName>
</protein>
<dbReference type="EMBL" id="CAFBQF010000005">
    <property type="protein sequence ID" value="CAB5044972.1"/>
    <property type="molecule type" value="Genomic_DNA"/>
</dbReference>
<dbReference type="InterPro" id="IPR004626">
    <property type="entry name" value="RarD"/>
</dbReference>
<feature type="domain" description="EamA" evidence="9">
    <location>
        <begin position="153"/>
        <end position="282"/>
    </location>
</feature>
<dbReference type="EMBL" id="CAEZXW010000004">
    <property type="protein sequence ID" value="CAB4692377.1"/>
    <property type="molecule type" value="Genomic_DNA"/>
</dbReference>
<accession>A0A6J6V3G5</accession>
<evidence type="ECO:0000256" key="3">
    <source>
        <dbReference type="ARBA" id="ARBA00022448"/>
    </source>
</evidence>
<comment type="subcellular location">
    <subcellularLocation>
        <location evidence="1">Cell membrane</location>
        <topology evidence="1">Multi-pass membrane protein</topology>
    </subcellularLocation>
</comment>
<dbReference type="EMBL" id="CAEZZQ010000008">
    <property type="protein sequence ID" value="CAB4765649.1"/>
    <property type="molecule type" value="Genomic_DNA"/>
</dbReference>
<evidence type="ECO:0000259" key="9">
    <source>
        <dbReference type="Pfam" id="PF00892"/>
    </source>
</evidence>
<keyword evidence="5 8" id="KW-0812">Transmembrane</keyword>
<dbReference type="AlphaFoldDB" id="A0A6J6V3G5"/>
<evidence type="ECO:0000256" key="5">
    <source>
        <dbReference type="ARBA" id="ARBA00022692"/>
    </source>
</evidence>
<evidence type="ECO:0000313" key="13">
    <source>
        <dbReference type="EMBL" id="CAB5038069.1"/>
    </source>
</evidence>
<evidence type="ECO:0000313" key="14">
    <source>
        <dbReference type="EMBL" id="CAB5044972.1"/>
    </source>
</evidence>
<keyword evidence="7 8" id="KW-0472">Membrane</keyword>
<evidence type="ECO:0000256" key="6">
    <source>
        <dbReference type="ARBA" id="ARBA00022989"/>
    </source>
</evidence>
<organism evidence="11">
    <name type="scientific">freshwater metagenome</name>
    <dbReference type="NCBI Taxonomy" id="449393"/>
    <lineage>
        <taxon>unclassified sequences</taxon>
        <taxon>metagenomes</taxon>
        <taxon>ecological metagenomes</taxon>
    </lineage>
</organism>
<evidence type="ECO:0000313" key="11">
    <source>
        <dbReference type="EMBL" id="CAB4765649.1"/>
    </source>
</evidence>
<dbReference type="EMBL" id="CAFBMD010000005">
    <property type="protein sequence ID" value="CAB4888841.1"/>
    <property type="molecule type" value="Genomic_DNA"/>
</dbReference>
<feature type="domain" description="EamA" evidence="9">
    <location>
        <begin position="8"/>
        <end position="144"/>
    </location>
</feature>
<dbReference type="InterPro" id="IPR000620">
    <property type="entry name" value="EamA_dom"/>
</dbReference>
<dbReference type="NCBIfam" id="TIGR00688">
    <property type="entry name" value="rarD"/>
    <property type="match status" value="1"/>
</dbReference>
<feature type="transmembrane region" description="Helical" evidence="8">
    <location>
        <begin position="152"/>
        <end position="167"/>
    </location>
</feature>
<keyword evidence="6 8" id="KW-1133">Transmembrane helix</keyword>
<evidence type="ECO:0000313" key="10">
    <source>
        <dbReference type="EMBL" id="CAB4692377.1"/>
    </source>
</evidence>
<feature type="transmembrane region" description="Helical" evidence="8">
    <location>
        <begin position="33"/>
        <end position="54"/>
    </location>
</feature>
<comment type="similarity">
    <text evidence="2">Belongs to the EamA transporter family.</text>
</comment>
<evidence type="ECO:0000256" key="4">
    <source>
        <dbReference type="ARBA" id="ARBA00022475"/>
    </source>
</evidence>
<feature type="transmembrane region" description="Helical" evidence="8">
    <location>
        <begin position="128"/>
        <end position="146"/>
    </location>
</feature>
<dbReference type="InterPro" id="IPR037185">
    <property type="entry name" value="EmrE-like"/>
</dbReference>
<feature type="transmembrane region" description="Helical" evidence="8">
    <location>
        <begin position="9"/>
        <end position="27"/>
    </location>
</feature>
<dbReference type="Pfam" id="PF00892">
    <property type="entry name" value="EamA"/>
    <property type="match status" value="2"/>
</dbReference>
<evidence type="ECO:0000256" key="7">
    <source>
        <dbReference type="ARBA" id="ARBA00023136"/>
    </source>
</evidence>
<gene>
    <name evidence="10" type="ORF">UFOPK2593_00136</name>
    <name evidence="11" type="ORF">UFOPK2894_00228</name>
    <name evidence="12" type="ORF">UFOPK3492_00165</name>
    <name evidence="13" type="ORF">UFOPK4234_00735</name>
    <name evidence="14" type="ORF">UFOPK4295_00197</name>
</gene>
<feature type="transmembrane region" description="Helical" evidence="8">
    <location>
        <begin position="74"/>
        <end position="92"/>
    </location>
</feature>
<feature type="transmembrane region" description="Helical" evidence="8">
    <location>
        <begin position="211"/>
        <end position="229"/>
    </location>
</feature>
<feature type="transmembrane region" description="Helical" evidence="8">
    <location>
        <begin position="266"/>
        <end position="284"/>
    </location>
</feature>
<keyword evidence="3" id="KW-0813">Transport</keyword>
<proteinExistence type="inferred from homology"/>
<sequence>MTAKLDRKGLIYGVSACLTWGFFPLFWPLLKPAFALEILAHRVVWSLLVCLILLIGQRKIKVLLRLVANKRRIWWLVGSSLALSANWLIFIWAVNNNHFTESALGYYINPLVMVLLGIVVYKEKLSRTQWLASISGTGGVVILSFAYGRPPWIALVIASTWGLYAVIKKHFNGNALESLAAETLVLLIPALALLIYLGVKGEGHFGFDLRSSILLAVAGIITTLPLLMFNGAATRLPLSIIGLLQYIHPSVQFLIAVFVLHEEMSQASWISFVFIWLSLFLLGADMMKSSRRSLDNRVAKAL</sequence>
<dbReference type="EMBL" id="CAFBQA010000032">
    <property type="protein sequence ID" value="CAB5038069.1"/>
    <property type="molecule type" value="Genomic_DNA"/>
</dbReference>
<dbReference type="GO" id="GO:0005886">
    <property type="term" value="C:plasma membrane"/>
    <property type="evidence" value="ECO:0007669"/>
    <property type="project" value="UniProtKB-SubCell"/>
</dbReference>
<evidence type="ECO:0000256" key="1">
    <source>
        <dbReference type="ARBA" id="ARBA00004651"/>
    </source>
</evidence>
<reference evidence="11" key="1">
    <citation type="submission" date="2020-05" db="EMBL/GenBank/DDBJ databases">
        <authorList>
            <person name="Chiriac C."/>
            <person name="Salcher M."/>
            <person name="Ghai R."/>
            <person name="Kavagutti S V."/>
        </authorList>
    </citation>
    <scope>NUCLEOTIDE SEQUENCE</scope>
</reference>
<keyword evidence="4" id="KW-1003">Cell membrane</keyword>
<feature type="transmembrane region" description="Helical" evidence="8">
    <location>
        <begin position="236"/>
        <end position="260"/>
    </location>
</feature>
<feature type="transmembrane region" description="Helical" evidence="8">
    <location>
        <begin position="179"/>
        <end position="199"/>
    </location>
</feature>
<dbReference type="SUPFAM" id="SSF103481">
    <property type="entry name" value="Multidrug resistance efflux transporter EmrE"/>
    <property type="match status" value="2"/>
</dbReference>
<dbReference type="PANTHER" id="PTHR22911:SF137">
    <property type="entry name" value="SOLUTE CARRIER FAMILY 35 MEMBER G2-RELATED"/>
    <property type="match status" value="1"/>
</dbReference>
<dbReference type="PANTHER" id="PTHR22911">
    <property type="entry name" value="ACYL-MALONYL CONDENSING ENZYME-RELATED"/>
    <property type="match status" value="1"/>
</dbReference>
<name>A0A6J6V3G5_9ZZZZ</name>
<evidence type="ECO:0000313" key="12">
    <source>
        <dbReference type="EMBL" id="CAB4888841.1"/>
    </source>
</evidence>